<dbReference type="PROSITE" id="PS01053">
    <property type="entry name" value="ARGINASE_1"/>
    <property type="match status" value="1"/>
</dbReference>
<dbReference type="Proteomes" id="UP000179245">
    <property type="component" value="Unassembled WGS sequence"/>
</dbReference>
<dbReference type="GO" id="GO:0046872">
    <property type="term" value="F:metal ion binding"/>
    <property type="evidence" value="ECO:0007669"/>
    <property type="project" value="UniProtKB-KW"/>
</dbReference>
<evidence type="ECO:0000313" key="7">
    <source>
        <dbReference type="Proteomes" id="UP000179245"/>
    </source>
</evidence>
<dbReference type="InterPro" id="IPR023696">
    <property type="entry name" value="Ureohydrolase_dom_sf"/>
</dbReference>
<reference evidence="6 7" key="1">
    <citation type="journal article" date="2016" name="Nat. Commun.">
        <title>Thousands of microbial genomes shed light on interconnected biogeochemical processes in an aquifer system.</title>
        <authorList>
            <person name="Anantharaman K."/>
            <person name="Brown C.T."/>
            <person name="Hug L.A."/>
            <person name="Sharon I."/>
            <person name="Castelle C.J."/>
            <person name="Probst A.J."/>
            <person name="Thomas B.C."/>
            <person name="Singh A."/>
            <person name="Wilkins M.J."/>
            <person name="Karaoz U."/>
            <person name="Brodie E.L."/>
            <person name="Williams K.H."/>
            <person name="Hubbard S.S."/>
            <person name="Banfield J.F."/>
        </authorList>
    </citation>
    <scope>NUCLEOTIDE SEQUENCE [LARGE SCALE GENOMIC DNA]</scope>
</reference>
<dbReference type="PROSITE" id="PS51409">
    <property type="entry name" value="ARGINASE_2"/>
    <property type="match status" value="1"/>
</dbReference>
<name>A0A1G2QQ84_9BACT</name>
<evidence type="ECO:0000256" key="2">
    <source>
        <dbReference type="ARBA" id="ARBA00022723"/>
    </source>
</evidence>
<keyword evidence="4" id="KW-0464">Manganese</keyword>
<dbReference type="STRING" id="1802443.A2117_02695"/>
<dbReference type="InterPro" id="IPR020855">
    <property type="entry name" value="Ureohydrolase_Mn_BS"/>
</dbReference>
<dbReference type="Pfam" id="PF00491">
    <property type="entry name" value="Arginase"/>
    <property type="match status" value="1"/>
</dbReference>
<proteinExistence type="inferred from homology"/>
<dbReference type="GO" id="GO:0033389">
    <property type="term" value="P:putrescine biosynthetic process from arginine, via agmatine"/>
    <property type="evidence" value="ECO:0007669"/>
    <property type="project" value="TreeGrafter"/>
</dbReference>
<feature type="binding site" evidence="4">
    <location>
        <position position="115"/>
    </location>
    <ligand>
        <name>Mn(2+)</name>
        <dbReference type="ChEBI" id="CHEBI:29035"/>
        <label>1</label>
    </ligand>
</feature>
<evidence type="ECO:0000256" key="3">
    <source>
        <dbReference type="ARBA" id="ARBA00022801"/>
    </source>
</evidence>
<dbReference type="EMBL" id="MHTO01000006">
    <property type="protein sequence ID" value="OHA62643.1"/>
    <property type="molecule type" value="Genomic_DNA"/>
</dbReference>
<feature type="binding site" evidence="4">
    <location>
        <position position="138"/>
    </location>
    <ligand>
        <name>Mn(2+)</name>
        <dbReference type="ChEBI" id="CHEBI:29035"/>
        <label>1</label>
    </ligand>
</feature>
<comment type="caution">
    <text evidence="6">The sequence shown here is derived from an EMBL/GenBank/DDBJ whole genome shotgun (WGS) entry which is preliminary data.</text>
</comment>
<dbReference type="AlphaFoldDB" id="A0A1G2QQ84"/>
<comment type="similarity">
    <text evidence="1">Belongs to the arginase family. Agmatinase subfamily.</text>
</comment>
<dbReference type="NCBIfam" id="TIGR01230">
    <property type="entry name" value="agmatinase"/>
    <property type="match status" value="1"/>
</dbReference>
<comment type="cofactor">
    <cofactor evidence="4">
        <name>Mn(2+)</name>
        <dbReference type="ChEBI" id="CHEBI:29035"/>
    </cofactor>
    <text evidence="4">Binds 2 manganese ions per subunit.</text>
</comment>
<evidence type="ECO:0000256" key="4">
    <source>
        <dbReference type="PIRSR" id="PIRSR036979-1"/>
    </source>
</evidence>
<sequence length="288" mass="32162">MRQFLYPTTEFYNFGGLEEQDYEKAKVVVFPVPYEATTSYISGTKWGPKAMIEASRHLELFDIELKRDVSRIGIFTLPELSCSKNSPREAVKEIKKVVTQLLKDKKFVLMLGGEHGITPGSVAAFKEKYRDLSVLQIDAHSDLRNEYEGTNFSHACAMRRVRDLGVAVTAVGIRSQEESEADYIRKEKIKTIFYAPKIPVQKIISTLSKNVYLTFDIDGLDPSIMPSTGTPEPGGLGFYEVLNLIKQVAKARRIVGADLVELSPLPGMVAPDFLAAKLAYKIIGYSVK</sequence>
<feature type="binding site" evidence="4">
    <location>
        <position position="142"/>
    </location>
    <ligand>
        <name>Mn(2+)</name>
        <dbReference type="ChEBI" id="CHEBI:29035"/>
        <label>1</label>
    </ligand>
</feature>
<dbReference type="InterPro" id="IPR005925">
    <property type="entry name" value="Agmatinase-rel"/>
</dbReference>
<keyword evidence="3 5" id="KW-0378">Hydrolase</keyword>
<dbReference type="GO" id="GO:0008783">
    <property type="term" value="F:agmatinase activity"/>
    <property type="evidence" value="ECO:0007669"/>
    <property type="project" value="TreeGrafter"/>
</dbReference>
<dbReference type="PANTHER" id="PTHR11358">
    <property type="entry name" value="ARGINASE/AGMATINASE"/>
    <property type="match status" value="1"/>
</dbReference>
<dbReference type="PANTHER" id="PTHR11358:SF26">
    <property type="entry name" value="GUANIDINO ACID HYDROLASE, MITOCHONDRIAL"/>
    <property type="match status" value="1"/>
</dbReference>
<dbReference type="Gene3D" id="3.40.800.10">
    <property type="entry name" value="Ureohydrolase domain"/>
    <property type="match status" value="1"/>
</dbReference>
<feature type="binding site" evidence="4">
    <location>
        <position position="216"/>
    </location>
    <ligand>
        <name>Mn(2+)</name>
        <dbReference type="ChEBI" id="CHEBI:29035"/>
        <label>1</label>
    </ligand>
</feature>
<gene>
    <name evidence="6" type="ORF">A2117_02695</name>
</gene>
<feature type="binding site" evidence="4">
    <location>
        <position position="218"/>
    </location>
    <ligand>
        <name>Mn(2+)</name>
        <dbReference type="ChEBI" id="CHEBI:29035"/>
        <label>1</label>
    </ligand>
</feature>
<dbReference type="PIRSF" id="PIRSF036979">
    <property type="entry name" value="Arginase"/>
    <property type="match status" value="1"/>
</dbReference>
<evidence type="ECO:0000256" key="5">
    <source>
        <dbReference type="RuleBase" id="RU003684"/>
    </source>
</evidence>
<accession>A0A1G2QQ84</accession>
<organism evidence="6 7">
    <name type="scientific">Candidatus Wildermuthbacteria bacterium GWA2_46_15</name>
    <dbReference type="NCBI Taxonomy" id="1802443"/>
    <lineage>
        <taxon>Bacteria</taxon>
        <taxon>Candidatus Wildermuthiibacteriota</taxon>
    </lineage>
</organism>
<evidence type="ECO:0000256" key="1">
    <source>
        <dbReference type="ARBA" id="ARBA00009227"/>
    </source>
</evidence>
<dbReference type="InterPro" id="IPR006035">
    <property type="entry name" value="Ureohydrolase"/>
</dbReference>
<feature type="binding site" evidence="4">
    <location>
        <position position="140"/>
    </location>
    <ligand>
        <name>Mn(2+)</name>
        <dbReference type="ChEBI" id="CHEBI:29035"/>
        <label>1</label>
    </ligand>
</feature>
<evidence type="ECO:0000313" key="6">
    <source>
        <dbReference type="EMBL" id="OHA62643.1"/>
    </source>
</evidence>
<dbReference type="SUPFAM" id="SSF52768">
    <property type="entry name" value="Arginase/deacetylase"/>
    <property type="match status" value="1"/>
</dbReference>
<keyword evidence="2 4" id="KW-0479">Metal-binding</keyword>
<dbReference type="CDD" id="cd11593">
    <property type="entry name" value="Agmatinase-like_2"/>
    <property type="match status" value="1"/>
</dbReference>
<protein>
    <submittedName>
        <fullName evidence="6">Agmatinase</fullName>
    </submittedName>
</protein>